<dbReference type="GO" id="GO:0140664">
    <property type="term" value="F:ATP-dependent DNA damage sensor activity"/>
    <property type="evidence" value="ECO:0007669"/>
    <property type="project" value="InterPro"/>
</dbReference>
<dbReference type="FunFam" id="3.40.50.300:FF:000050">
    <property type="entry name" value="DNA repair protein RadA"/>
    <property type="match status" value="1"/>
</dbReference>
<feature type="domain" description="RecA family profile 1" evidence="9">
    <location>
        <begin position="171"/>
        <end position="322"/>
    </location>
</feature>
<keyword evidence="2" id="KW-0547">Nucleotide-binding</keyword>
<dbReference type="InterPro" id="IPR004504">
    <property type="entry name" value="DNA_repair_RadA"/>
</dbReference>
<dbReference type="Gene3D" id="3.40.50.300">
    <property type="entry name" value="P-loop containing nucleotide triphosphate hydrolases"/>
    <property type="match status" value="1"/>
</dbReference>
<evidence type="ECO:0000313" key="10">
    <source>
        <dbReference type="EnsemblMetazoa" id="GAUT039398-PA"/>
    </source>
</evidence>
<dbReference type="Proteomes" id="UP000078200">
    <property type="component" value="Unassembled WGS sequence"/>
</dbReference>
<evidence type="ECO:0000256" key="2">
    <source>
        <dbReference type="ARBA" id="ARBA00022741"/>
    </source>
</evidence>
<keyword evidence="4" id="KW-0378">Hydrolase</keyword>
<reference evidence="10" key="1">
    <citation type="submission" date="2020-05" db="UniProtKB">
        <authorList>
            <consortium name="EnsemblMetazoa"/>
        </authorList>
    </citation>
    <scope>IDENTIFICATION</scope>
    <source>
        <strain evidence="10">TTRI</strain>
    </source>
</reference>
<dbReference type="GO" id="GO:0003684">
    <property type="term" value="F:damaged DNA binding"/>
    <property type="evidence" value="ECO:0007669"/>
    <property type="project" value="InterPro"/>
</dbReference>
<keyword evidence="5" id="KW-0067">ATP-binding</keyword>
<dbReference type="GO" id="GO:0046872">
    <property type="term" value="F:metal ion binding"/>
    <property type="evidence" value="ECO:0007669"/>
    <property type="project" value="UniProtKB-KW"/>
</dbReference>
<dbReference type="InterPro" id="IPR014721">
    <property type="entry name" value="Ribsml_uS5_D2-typ_fold_subgr"/>
</dbReference>
<dbReference type="GO" id="GO:0016787">
    <property type="term" value="F:hydrolase activity"/>
    <property type="evidence" value="ECO:0007669"/>
    <property type="project" value="UniProtKB-KW"/>
</dbReference>
<dbReference type="NCBIfam" id="TIGR00416">
    <property type="entry name" value="sms"/>
    <property type="match status" value="1"/>
</dbReference>
<dbReference type="PRINTS" id="PR01874">
    <property type="entry name" value="DNAREPAIRADA"/>
</dbReference>
<dbReference type="EnsemblMetazoa" id="GAUT039398-RA">
    <property type="protein sequence ID" value="GAUT039398-PA"/>
    <property type="gene ID" value="GAUT039398"/>
</dbReference>
<dbReference type="GO" id="GO:0005524">
    <property type="term" value="F:ATP binding"/>
    <property type="evidence" value="ECO:0007669"/>
    <property type="project" value="UniProtKB-KW"/>
</dbReference>
<dbReference type="PROSITE" id="PS50162">
    <property type="entry name" value="RECA_2"/>
    <property type="match status" value="1"/>
</dbReference>
<evidence type="ECO:0000256" key="5">
    <source>
        <dbReference type="ARBA" id="ARBA00022840"/>
    </source>
</evidence>
<dbReference type="GO" id="GO:0005829">
    <property type="term" value="C:cytosol"/>
    <property type="evidence" value="ECO:0007669"/>
    <property type="project" value="TreeGrafter"/>
</dbReference>
<dbReference type="Pfam" id="PF13481">
    <property type="entry name" value="AAA_25"/>
    <property type="match status" value="1"/>
</dbReference>
<dbReference type="STRING" id="7395.A0A1A9VJH7"/>
<evidence type="ECO:0000256" key="4">
    <source>
        <dbReference type="ARBA" id="ARBA00022801"/>
    </source>
</evidence>
<keyword evidence="6" id="KW-0346">Stress response</keyword>
<evidence type="ECO:0000256" key="1">
    <source>
        <dbReference type="ARBA" id="ARBA00022723"/>
    </source>
</evidence>
<dbReference type="Pfam" id="PF13541">
    <property type="entry name" value="ChlI"/>
    <property type="match status" value="1"/>
</dbReference>
<evidence type="ECO:0000256" key="7">
    <source>
        <dbReference type="ARBA" id="ARBA00023125"/>
    </source>
</evidence>
<dbReference type="PANTHER" id="PTHR32472:SF10">
    <property type="entry name" value="DNA REPAIR PROTEIN RADA-LIKE PROTEIN"/>
    <property type="match status" value="1"/>
</dbReference>
<dbReference type="SUPFAM" id="SSF52540">
    <property type="entry name" value="P-loop containing nucleoside triphosphate hydrolases"/>
    <property type="match status" value="1"/>
</dbReference>
<keyword evidence="3" id="KW-0227">DNA damage</keyword>
<evidence type="ECO:0000256" key="8">
    <source>
        <dbReference type="ARBA" id="ARBA00023204"/>
    </source>
</evidence>
<dbReference type="Gene3D" id="3.30.230.10">
    <property type="match status" value="1"/>
</dbReference>
<dbReference type="PANTHER" id="PTHR32472">
    <property type="entry name" value="DNA REPAIR PROTEIN RADA"/>
    <property type="match status" value="1"/>
</dbReference>
<dbReference type="InterPro" id="IPR020568">
    <property type="entry name" value="Ribosomal_Su5_D2-typ_SF"/>
</dbReference>
<dbReference type="InterPro" id="IPR020588">
    <property type="entry name" value="RecA_ATP-bd"/>
</dbReference>
<keyword evidence="7" id="KW-0238">DNA-binding</keyword>
<dbReference type="InterPro" id="IPR027417">
    <property type="entry name" value="P-loop_NTPase"/>
</dbReference>
<accession>A0A1A9VJH7</accession>
<dbReference type="VEuPathDB" id="VectorBase:GAUT039398"/>
<dbReference type="SMART" id="SM00382">
    <property type="entry name" value="AAA"/>
    <property type="match status" value="1"/>
</dbReference>
<keyword evidence="11" id="KW-1185">Reference proteome</keyword>
<evidence type="ECO:0000256" key="6">
    <source>
        <dbReference type="ARBA" id="ARBA00023016"/>
    </source>
</evidence>
<organism evidence="10 11">
    <name type="scientific">Glossina austeni</name>
    <name type="common">Savannah tsetse fly</name>
    <dbReference type="NCBI Taxonomy" id="7395"/>
    <lineage>
        <taxon>Eukaryota</taxon>
        <taxon>Metazoa</taxon>
        <taxon>Ecdysozoa</taxon>
        <taxon>Arthropoda</taxon>
        <taxon>Hexapoda</taxon>
        <taxon>Insecta</taxon>
        <taxon>Pterygota</taxon>
        <taxon>Neoptera</taxon>
        <taxon>Endopterygota</taxon>
        <taxon>Diptera</taxon>
        <taxon>Brachycera</taxon>
        <taxon>Muscomorpha</taxon>
        <taxon>Hippoboscoidea</taxon>
        <taxon>Glossinidae</taxon>
        <taxon>Glossina</taxon>
    </lineage>
</organism>
<dbReference type="SUPFAM" id="SSF54211">
    <property type="entry name" value="Ribosomal protein S5 domain 2-like"/>
    <property type="match status" value="1"/>
</dbReference>
<dbReference type="HAMAP" id="MF_01498">
    <property type="entry name" value="RadA_bact"/>
    <property type="match status" value="1"/>
</dbReference>
<name>A0A1A9VJH7_GLOAU</name>
<protein>
    <recommendedName>
        <fullName evidence="9">RecA family profile 1 domain-containing protein</fullName>
    </recommendedName>
</protein>
<proteinExistence type="inferred from homology"/>
<evidence type="ECO:0000313" key="11">
    <source>
        <dbReference type="Proteomes" id="UP000078200"/>
    </source>
</evidence>
<dbReference type="GO" id="GO:0000725">
    <property type="term" value="P:recombinational repair"/>
    <property type="evidence" value="ECO:0007669"/>
    <property type="project" value="TreeGrafter"/>
</dbReference>
<sequence length="559" mass="61224">MESGPYLSSSVADHPLRSAIDHCLGDKFYEVLFLKKDSKPLLEEIDSNWGYLANFEHAFNHISDSMPTDTASIIYNDLADDKDAPNVLRELAQYLEVMSLLHSNGEKINKDKIDNLESSAVYPYSSQEAIAVVKIHNNDIKVVEEIAVKTGKRSISAPILIKTLSGSEIITPSRFLIGVEELDRVFGGGIVQGASILIGGEPGIGKSTLLLRIAANVVQLSSFECLYVSGEESLEQVSLRAKRLKINEPKIKLLSTVSLTDVVATIKENKSIKFLVIDSIQTMYDSRITSAPGTVTQVRTCAHELTILAKQYGISLLIVGHITKDGQIAGPKTLEHMVDTVLYFEGENSNQYRILRTIKNRFGPANEIGVFEMSEAGLVPVDNPSSLFLMAHDREVVGSAVFAGIEGSRPILMEVQALIAGTNMATPRRAVVGWDINRLAMIIAVLNARCKMFLHDKEVYLNIAGGLKIQEPSADLAVAASLISSVVNLPLPTSSIICGEVALSGEIRNVSHADLRLKEAQKLGFKKAIMPKNGNYSSHDIEIIKLSHVRELREVFNYN</sequence>
<evidence type="ECO:0000259" key="9">
    <source>
        <dbReference type="PROSITE" id="PS50162"/>
    </source>
</evidence>
<evidence type="ECO:0000256" key="3">
    <source>
        <dbReference type="ARBA" id="ARBA00022763"/>
    </source>
</evidence>
<dbReference type="AlphaFoldDB" id="A0A1A9VJH7"/>
<keyword evidence="8" id="KW-0234">DNA repair</keyword>
<dbReference type="InterPro" id="IPR003593">
    <property type="entry name" value="AAA+_ATPase"/>
</dbReference>
<keyword evidence="1" id="KW-0479">Metal-binding</keyword>